<dbReference type="AlphaFoldDB" id="A0A7W6PCB5"/>
<keyword evidence="3" id="KW-1185">Reference proteome</keyword>
<name>A0A7W6PCB5_9HYPH</name>
<dbReference type="RefSeq" id="WP_343066515.1">
    <property type="nucleotide sequence ID" value="NZ_JACIDZ010000012.1"/>
</dbReference>
<reference evidence="2 3" key="1">
    <citation type="submission" date="2020-08" db="EMBL/GenBank/DDBJ databases">
        <title>Genomic Encyclopedia of Type Strains, Phase IV (KMG-IV): sequencing the most valuable type-strain genomes for metagenomic binning, comparative biology and taxonomic classification.</title>
        <authorList>
            <person name="Goeker M."/>
        </authorList>
    </citation>
    <scope>NUCLEOTIDE SEQUENCE [LARGE SCALE GENOMIC DNA]</scope>
    <source>
        <strain evidence="2 3">DSM 28101</strain>
    </source>
</reference>
<evidence type="ECO:0000256" key="1">
    <source>
        <dbReference type="SAM" id="MobiDB-lite"/>
    </source>
</evidence>
<evidence type="ECO:0000313" key="2">
    <source>
        <dbReference type="EMBL" id="MBB4123504.1"/>
    </source>
</evidence>
<evidence type="ECO:0000313" key="3">
    <source>
        <dbReference type="Proteomes" id="UP000530571"/>
    </source>
</evidence>
<feature type="region of interest" description="Disordered" evidence="1">
    <location>
        <begin position="1"/>
        <end position="24"/>
    </location>
</feature>
<dbReference type="Proteomes" id="UP000530571">
    <property type="component" value="Unassembled WGS sequence"/>
</dbReference>
<gene>
    <name evidence="2" type="ORF">GGR30_003449</name>
</gene>
<accession>A0A7W6PCB5</accession>
<dbReference type="EMBL" id="JACIDZ010000012">
    <property type="protein sequence ID" value="MBB4123504.1"/>
    <property type="molecule type" value="Genomic_DNA"/>
</dbReference>
<protein>
    <submittedName>
        <fullName evidence="2">Uncharacterized protein</fullName>
    </submittedName>
</protein>
<proteinExistence type="predicted"/>
<sequence>MNRKQRSGMMSGNIEPATARRSGFNPLHEAAQKLAEYARFQGRYKARELVGLLTSQGERAARAVQPSARIHLYIRADRDGRAPVNLRLR</sequence>
<organism evidence="2 3">
    <name type="scientific">Martelella radicis</name>
    <dbReference type="NCBI Taxonomy" id="1397476"/>
    <lineage>
        <taxon>Bacteria</taxon>
        <taxon>Pseudomonadati</taxon>
        <taxon>Pseudomonadota</taxon>
        <taxon>Alphaproteobacteria</taxon>
        <taxon>Hyphomicrobiales</taxon>
        <taxon>Aurantimonadaceae</taxon>
        <taxon>Martelella</taxon>
    </lineage>
</organism>
<comment type="caution">
    <text evidence="2">The sequence shown here is derived from an EMBL/GenBank/DDBJ whole genome shotgun (WGS) entry which is preliminary data.</text>
</comment>